<reference evidence="1 2" key="1">
    <citation type="journal article" date="2019" name="Environ. Microbiol.">
        <title>At the nexus of three kingdoms: the genome of the mycorrhizal fungus Gigaspora margarita provides insights into plant, endobacterial and fungal interactions.</title>
        <authorList>
            <person name="Venice F."/>
            <person name="Ghignone S."/>
            <person name="Salvioli di Fossalunga A."/>
            <person name="Amselem J."/>
            <person name="Novero M."/>
            <person name="Xianan X."/>
            <person name="Sedzielewska Toro K."/>
            <person name="Morin E."/>
            <person name="Lipzen A."/>
            <person name="Grigoriev I.V."/>
            <person name="Henrissat B."/>
            <person name="Martin F.M."/>
            <person name="Bonfante P."/>
        </authorList>
    </citation>
    <scope>NUCLEOTIDE SEQUENCE [LARGE SCALE GENOMIC DNA]</scope>
    <source>
        <strain evidence="1 2">BEG34</strain>
    </source>
</reference>
<dbReference type="Proteomes" id="UP000439903">
    <property type="component" value="Unassembled WGS sequence"/>
</dbReference>
<keyword evidence="2" id="KW-1185">Reference proteome</keyword>
<dbReference type="Gene3D" id="2.40.10.10">
    <property type="entry name" value="Trypsin-like serine proteases"/>
    <property type="match status" value="2"/>
</dbReference>
<protein>
    <submittedName>
        <fullName evidence="1">Uncharacterized protein</fullName>
    </submittedName>
</protein>
<dbReference type="EMBL" id="WTPW01000043">
    <property type="protein sequence ID" value="KAF0555142.1"/>
    <property type="molecule type" value="Genomic_DNA"/>
</dbReference>
<sequence length="168" mass="18016">MKLKRQNIDIRMSGGEETIDFSLITIQNEDFVPIPTIRNIDSKIFPELLITEDYIAVSSNGAHLCLSGLISHVECGFVETLNGFASIYANYVRENIFAVNMVGGNGDSGGSVFSYKQDMQHVSLNGIVSSGHKNFVNGGVSGTVAVIAISSILSSISNVINITIVTTN</sequence>
<comment type="caution">
    <text evidence="1">The sequence shown here is derived from an EMBL/GenBank/DDBJ whole genome shotgun (WGS) entry which is preliminary data.</text>
</comment>
<dbReference type="AlphaFoldDB" id="A0A8H4B2V7"/>
<proteinExistence type="predicted"/>
<dbReference type="InterPro" id="IPR009003">
    <property type="entry name" value="Peptidase_S1_PA"/>
</dbReference>
<dbReference type="InterPro" id="IPR043504">
    <property type="entry name" value="Peptidase_S1_PA_chymotrypsin"/>
</dbReference>
<accession>A0A8H4B2V7</accession>
<evidence type="ECO:0000313" key="2">
    <source>
        <dbReference type="Proteomes" id="UP000439903"/>
    </source>
</evidence>
<gene>
    <name evidence="1" type="ORF">F8M41_017908</name>
</gene>
<name>A0A8H4B2V7_GIGMA</name>
<dbReference type="OrthoDB" id="10390316at2759"/>
<dbReference type="SUPFAM" id="SSF50494">
    <property type="entry name" value="Trypsin-like serine proteases"/>
    <property type="match status" value="1"/>
</dbReference>
<evidence type="ECO:0000313" key="1">
    <source>
        <dbReference type="EMBL" id="KAF0555142.1"/>
    </source>
</evidence>
<organism evidence="1 2">
    <name type="scientific">Gigaspora margarita</name>
    <dbReference type="NCBI Taxonomy" id="4874"/>
    <lineage>
        <taxon>Eukaryota</taxon>
        <taxon>Fungi</taxon>
        <taxon>Fungi incertae sedis</taxon>
        <taxon>Mucoromycota</taxon>
        <taxon>Glomeromycotina</taxon>
        <taxon>Glomeromycetes</taxon>
        <taxon>Diversisporales</taxon>
        <taxon>Gigasporaceae</taxon>
        <taxon>Gigaspora</taxon>
    </lineage>
</organism>